<accession>A0ABD4Z2X6</accession>
<proteinExistence type="predicted"/>
<dbReference type="AlphaFoldDB" id="A0ABD4Z2X6"/>
<evidence type="ECO:0000313" key="2">
    <source>
        <dbReference type="Proteomes" id="UP001158644"/>
    </source>
</evidence>
<organism evidence="1 2">
    <name type="scientific">Achromobacter mucicolens</name>
    <dbReference type="NCBI Taxonomy" id="1389922"/>
    <lineage>
        <taxon>Bacteria</taxon>
        <taxon>Pseudomonadati</taxon>
        <taxon>Pseudomonadota</taxon>
        <taxon>Betaproteobacteria</taxon>
        <taxon>Burkholderiales</taxon>
        <taxon>Alcaligenaceae</taxon>
        <taxon>Achromobacter</taxon>
    </lineage>
</organism>
<dbReference type="RefSeq" id="WP_003060859.1">
    <property type="nucleotide sequence ID" value="NZ_JAOBZK010000111.1"/>
</dbReference>
<dbReference type="Proteomes" id="UP001158644">
    <property type="component" value="Unassembled WGS sequence"/>
</dbReference>
<name>A0ABD4Z2X6_9BURK</name>
<protein>
    <submittedName>
        <fullName evidence="1">Uncharacterized protein</fullName>
    </submittedName>
</protein>
<evidence type="ECO:0000313" key="1">
    <source>
        <dbReference type="EMBL" id="MDH1182147.1"/>
    </source>
</evidence>
<reference evidence="1 2" key="1">
    <citation type="submission" date="2022-09" db="EMBL/GenBank/DDBJ databases">
        <title>Intensive care unit water sources are persistently colonized with multi-drug resistant bacteria and are the site of extensive horizontal gene transfer of antibiotic resistance genes.</title>
        <authorList>
            <person name="Diorio-Toth L."/>
        </authorList>
    </citation>
    <scope>NUCLEOTIDE SEQUENCE [LARGE SCALE GENOMIC DNA]</scope>
    <source>
        <strain evidence="1 2">GD03967</strain>
    </source>
</reference>
<gene>
    <name evidence="1" type="ORF">N5C72_29080</name>
</gene>
<sequence>MKLHPKTAALVDRFAAALKEKLAAAEEKYGYSDGWATDDWMGECRKELRKHVAKGDPLDVAAYCAFLWHHGEATTGPCPHADYCNETGSCANGCDDRMPRLTDQDVADCLGRSFDAAGNILPSTFAREVLRAAQVLVREK</sequence>
<dbReference type="EMBL" id="JAOBZK010000111">
    <property type="protein sequence ID" value="MDH1182147.1"/>
    <property type="molecule type" value="Genomic_DNA"/>
</dbReference>
<comment type="caution">
    <text evidence="1">The sequence shown here is derived from an EMBL/GenBank/DDBJ whole genome shotgun (WGS) entry which is preliminary data.</text>
</comment>